<sequence length="401" mass="45106">MTYKVAKWKIVFSIIIFFYALPASLYRLPIFGLIQDCIGILCFLFFILHIKTIFENNSRILLMIIISGVVYTISTVANGTGMMLTFSLFKRLVKSIGPLSVIAWNLDRRKEEALGIIWKTLAGIVVVNFITIILFPNGMYISGAYSTNFFMGYHNSHIRWEVPMIMCKLLYDNIKRHTVTFSSFALCLIVLASSILVHSATSQIISVVLLGYILLEKAELLSKLRINSIHSLIILVAGSIIVVGGTILSNQITLLKNVLEYFGKGTTINGRGMIWLSSLEAIKNKMWLGYGFELSEETSRRLVDSVGWGSSPHNLLLEVLYMGGIALLICTIVIYVILYIKQKQCQSSGISRIIGVWLCIIAIMGIAEPQYEEYLKLCWTVSYGVLCLYTPGRIAYERVEK</sequence>
<dbReference type="AlphaFoldDB" id="A0A174T9T6"/>
<keyword evidence="4 5" id="KW-0472">Membrane</keyword>
<evidence type="ECO:0000259" key="6">
    <source>
        <dbReference type="Pfam" id="PF04932"/>
    </source>
</evidence>
<feature type="transmembrane region" description="Helical" evidence="5">
    <location>
        <begin position="183"/>
        <end position="215"/>
    </location>
</feature>
<feature type="transmembrane region" description="Helical" evidence="5">
    <location>
        <begin position="379"/>
        <end position="396"/>
    </location>
</feature>
<feature type="transmembrane region" description="Helical" evidence="5">
    <location>
        <begin position="319"/>
        <end position="338"/>
    </location>
</feature>
<comment type="subcellular location">
    <subcellularLocation>
        <location evidence="1">Membrane</location>
        <topology evidence="1">Multi-pass membrane protein</topology>
    </subcellularLocation>
</comment>
<keyword evidence="3 5" id="KW-1133">Transmembrane helix</keyword>
<proteinExistence type="predicted"/>
<dbReference type="PANTHER" id="PTHR37422:SF13">
    <property type="entry name" value="LIPOPOLYSACCHARIDE BIOSYNTHESIS PROTEIN PA4999-RELATED"/>
    <property type="match status" value="1"/>
</dbReference>
<dbReference type="RefSeq" id="WP_057572913.1">
    <property type="nucleotide sequence ID" value="NZ_CZAB01000078.1"/>
</dbReference>
<reference evidence="7 8" key="1">
    <citation type="submission" date="2015-09" db="EMBL/GenBank/DDBJ databases">
        <authorList>
            <consortium name="Pathogen Informatics"/>
        </authorList>
    </citation>
    <scope>NUCLEOTIDE SEQUENCE [LARGE SCALE GENOMIC DNA]</scope>
    <source>
        <strain evidence="7 8">2789STDY5834865</strain>
    </source>
</reference>
<evidence type="ECO:0000256" key="4">
    <source>
        <dbReference type="ARBA" id="ARBA00023136"/>
    </source>
</evidence>
<feature type="transmembrane region" description="Helical" evidence="5">
    <location>
        <begin position="350"/>
        <end position="367"/>
    </location>
</feature>
<feature type="transmembrane region" description="Helical" evidence="5">
    <location>
        <begin position="60"/>
        <end position="89"/>
    </location>
</feature>
<evidence type="ECO:0000256" key="5">
    <source>
        <dbReference type="SAM" id="Phobius"/>
    </source>
</evidence>
<feature type="transmembrane region" description="Helical" evidence="5">
    <location>
        <begin position="33"/>
        <end position="54"/>
    </location>
</feature>
<organism evidence="7 8">
    <name type="scientific">Enterocloster clostridioformis</name>
    <dbReference type="NCBI Taxonomy" id="1531"/>
    <lineage>
        <taxon>Bacteria</taxon>
        <taxon>Bacillati</taxon>
        <taxon>Bacillota</taxon>
        <taxon>Clostridia</taxon>
        <taxon>Lachnospirales</taxon>
        <taxon>Lachnospiraceae</taxon>
        <taxon>Enterocloster</taxon>
    </lineage>
</organism>
<dbReference type="Pfam" id="PF04932">
    <property type="entry name" value="Wzy_C"/>
    <property type="match status" value="1"/>
</dbReference>
<dbReference type="GO" id="GO:0016020">
    <property type="term" value="C:membrane"/>
    <property type="evidence" value="ECO:0007669"/>
    <property type="project" value="UniProtKB-SubCell"/>
</dbReference>
<name>A0A174T9T6_9FIRM</name>
<keyword evidence="7" id="KW-0436">Ligase</keyword>
<feature type="transmembrane region" description="Helical" evidence="5">
    <location>
        <begin position="116"/>
        <end position="135"/>
    </location>
</feature>
<dbReference type="PANTHER" id="PTHR37422">
    <property type="entry name" value="TEICHURONIC ACID BIOSYNTHESIS PROTEIN TUAE"/>
    <property type="match status" value="1"/>
</dbReference>
<dbReference type="Proteomes" id="UP000095512">
    <property type="component" value="Unassembled WGS sequence"/>
</dbReference>
<feature type="transmembrane region" description="Helical" evidence="5">
    <location>
        <begin position="227"/>
        <end position="248"/>
    </location>
</feature>
<evidence type="ECO:0000256" key="1">
    <source>
        <dbReference type="ARBA" id="ARBA00004141"/>
    </source>
</evidence>
<accession>A0A174T9T6</accession>
<evidence type="ECO:0000313" key="8">
    <source>
        <dbReference type="Proteomes" id="UP000095512"/>
    </source>
</evidence>
<protein>
    <submittedName>
        <fullName evidence="7">Lipid A core--O-antigen ligase-like protein</fullName>
    </submittedName>
</protein>
<evidence type="ECO:0000256" key="2">
    <source>
        <dbReference type="ARBA" id="ARBA00022692"/>
    </source>
</evidence>
<dbReference type="InterPro" id="IPR007016">
    <property type="entry name" value="O-antigen_ligase-rel_domated"/>
</dbReference>
<dbReference type="EMBL" id="CZAB01000078">
    <property type="protein sequence ID" value="CUQ04857.1"/>
    <property type="molecule type" value="Genomic_DNA"/>
</dbReference>
<gene>
    <name evidence="7" type="ORF">ERS852480_04724</name>
</gene>
<dbReference type="GO" id="GO:0016874">
    <property type="term" value="F:ligase activity"/>
    <property type="evidence" value="ECO:0007669"/>
    <property type="project" value="UniProtKB-KW"/>
</dbReference>
<dbReference type="InterPro" id="IPR051533">
    <property type="entry name" value="WaaL-like"/>
</dbReference>
<feature type="domain" description="O-antigen ligase-related" evidence="6">
    <location>
        <begin position="186"/>
        <end position="331"/>
    </location>
</feature>
<keyword evidence="2 5" id="KW-0812">Transmembrane</keyword>
<evidence type="ECO:0000256" key="3">
    <source>
        <dbReference type="ARBA" id="ARBA00022989"/>
    </source>
</evidence>
<evidence type="ECO:0000313" key="7">
    <source>
        <dbReference type="EMBL" id="CUQ04857.1"/>
    </source>
</evidence>